<dbReference type="RefSeq" id="WP_111659950.1">
    <property type="nucleotide sequence ID" value="NZ_QLLO01000005.1"/>
</dbReference>
<keyword evidence="1" id="KW-0378">Hydrolase</keyword>
<dbReference type="Pfam" id="PF13419">
    <property type="entry name" value="HAD_2"/>
    <property type="match status" value="1"/>
</dbReference>
<dbReference type="GO" id="GO:0008253">
    <property type="term" value="F:5'-nucleotidase activity"/>
    <property type="evidence" value="ECO:0007669"/>
    <property type="project" value="InterPro"/>
</dbReference>
<protein>
    <submittedName>
        <fullName evidence="1">Putative hydrolase of the HAD superfamily</fullName>
    </submittedName>
</protein>
<dbReference type="SUPFAM" id="SSF56784">
    <property type="entry name" value="HAD-like"/>
    <property type="match status" value="1"/>
</dbReference>
<evidence type="ECO:0000313" key="1">
    <source>
        <dbReference type="EMBL" id="RAJ14459.1"/>
    </source>
</evidence>
<proteinExistence type="predicted"/>
<comment type="caution">
    <text evidence="1">The sequence shown here is derived from an EMBL/GenBank/DDBJ whole genome shotgun (WGS) entry which is preliminary data.</text>
</comment>
<reference evidence="1 2" key="1">
    <citation type="submission" date="2018-06" db="EMBL/GenBank/DDBJ databases">
        <title>Genomic Encyclopedia of Archaeal and Bacterial Type Strains, Phase II (KMG-II): from individual species to whole genera.</title>
        <authorList>
            <person name="Goeker M."/>
        </authorList>
    </citation>
    <scope>NUCLEOTIDE SEQUENCE [LARGE SCALE GENOMIC DNA]</scope>
    <source>
        <strain evidence="1 2">DSM 24464</strain>
    </source>
</reference>
<dbReference type="InterPro" id="IPR052550">
    <property type="entry name" value="Pyrimidine_5'-ntase_YjjG"/>
</dbReference>
<dbReference type="InterPro" id="IPR041492">
    <property type="entry name" value="HAD_2"/>
</dbReference>
<keyword evidence="2" id="KW-1185">Reference proteome</keyword>
<dbReference type="AlphaFoldDB" id="A0A327RC89"/>
<sequence length="230" mass="27043">MLKLNKIEHVFFDLDHTLWDFDKNSALTFEHIFKKHKVNTNLSDFLSCYEPINLKYWKLYRDEKVTKDNLRYNRLKETFDALQFKVEDELIYLLSEDYINYLTSFNHVYDGTFEILEYLKTKYKLHIITNGFIEAQSSKLKVSKLDHYFETVTSAESAGVKKPNPKIFNFALETANAKTQNSIMIGDNYEADILGALNIGLDAICFNYHKAEVQPEIKVIDHLLDIKKYL</sequence>
<dbReference type="SFLD" id="SFLDG01129">
    <property type="entry name" value="C1.5:_HAD__Beta-PGM__Phosphata"/>
    <property type="match status" value="1"/>
</dbReference>
<dbReference type="InterPro" id="IPR036412">
    <property type="entry name" value="HAD-like_sf"/>
</dbReference>
<dbReference type="InterPro" id="IPR023198">
    <property type="entry name" value="PGP-like_dom2"/>
</dbReference>
<dbReference type="Gene3D" id="1.10.150.240">
    <property type="entry name" value="Putative phosphatase, domain 2"/>
    <property type="match status" value="1"/>
</dbReference>
<dbReference type="OrthoDB" id="9802350at2"/>
<dbReference type="PANTHER" id="PTHR47478">
    <property type="match status" value="1"/>
</dbReference>
<organism evidence="1 2">
    <name type="scientific">Olleya aquimaris</name>
    <dbReference type="NCBI Taxonomy" id="639310"/>
    <lineage>
        <taxon>Bacteria</taxon>
        <taxon>Pseudomonadati</taxon>
        <taxon>Bacteroidota</taxon>
        <taxon>Flavobacteriia</taxon>
        <taxon>Flavobacteriales</taxon>
        <taxon>Flavobacteriaceae</taxon>
    </lineage>
</organism>
<gene>
    <name evidence="1" type="ORF">LY08_01634</name>
</gene>
<name>A0A327RC89_9FLAO</name>
<dbReference type="InterPro" id="IPR023214">
    <property type="entry name" value="HAD_sf"/>
</dbReference>
<accession>A0A327RC89</accession>
<evidence type="ECO:0000313" key="2">
    <source>
        <dbReference type="Proteomes" id="UP000248703"/>
    </source>
</evidence>
<dbReference type="SFLD" id="SFLDS00003">
    <property type="entry name" value="Haloacid_Dehalogenase"/>
    <property type="match status" value="1"/>
</dbReference>
<dbReference type="NCBIfam" id="TIGR01549">
    <property type="entry name" value="HAD-SF-IA-v1"/>
    <property type="match status" value="1"/>
</dbReference>
<dbReference type="InterPro" id="IPR006439">
    <property type="entry name" value="HAD-SF_hydro_IA"/>
</dbReference>
<dbReference type="NCBIfam" id="TIGR02254">
    <property type="entry name" value="YjjG_YfnB"/>
    <property type="match status" value="1"/>
</dbReference>
<dbReference type="InterPro" id="IPR011951">
    <property type="entry name" value="HAD-SF_hydro_IA_YjjG/PynA"/>
</dbReference>
<dbReference type="Proteomes" id="UP000248703">
    <property type="component" value="Unassembled WGS sequence"/>
</dbReference>
<dbReference type="EMBL" id="QLLO01000005">
    <property type="protein sequence ID" value="RAJ14459.1"/>
    <property type="molecule type" value="Genomic_DNA"/>
</dbReference>
<dbReference type="PANTHER" id="PTHR47478:SF1">
    <property type="entry name" value="PYRIMIDINE 5'-NUCLEOTIDASE YJJG"/>
    <property type="match status" value="1"/>
</dbReference>
<dbReference type="SFLD" id="SFLDG01135">
    <property type="entry name" value="C1.5.6:_HAD__Beta-PGM__Phospha"/>
    <property type="match status" value="1"/>
</dbReference>
<dbReference type="Gene3D" id="3.40.50.1000">
    <property type="entry name" value="HAD superfamily/HAD-like"/>
    <property type="match status" value="1"/>
</dbReference>